<dbReference type="GO" id="GO:0003677">
    <property type="term" value="F:DNA binding"/>
    <property type="evidence" value="ECO:0007669"/>
    <property type="project" value="UniProtKB-KW"/>
</dbReference>
<dbReference type="SUPFAM" id="SSF57701">
    <property type="entry name" value="Zn2/Cys6 DNA-binding domain"/>
    <property type="match status" value="1"/>
</dbReference>
<dbReference type="AlphaFoldDB" id="A0A3R7HPE3"/>
<evidence type="ECO:0000259" key="7">
    <source>
        <dbReference type="PROSITE" id="PS50048"/>
    </source>
</evidence>
<evidence type="ECO:0000313" key="9">
    <source>
        <dbReference type="Proteomes" id="UP000215289"/>
    </source>
</evidence>
<protein>
    <recommendedName>
        <fullName evidence="7">Zn(2)-C6 fungal-type domain-containing protein</fullName>
    </recommendedName>
</protein>
<evidence type="ECO:0000256" key="3">
    <source>
        <dbReference type="ARBA" id="ARBA00023015"/>
    </source>
</evidence>
<evidence type="ECO:0000256" key="2">
    <source>
        <dbReference type="ARBA" id="ARBA00022723"/>
    </source>
</evidence>
<keyword evidence="2" id="KW-0479">Metal-binding</keyword>
<evidence type="ECO:0000256" key="4">
    <source>
        <dbReference type="ARBA" id="ARBA00023125"/>
    </source>
</evidence>
<dbReference type="STRING" id="1245748.A0A3R7HPE3"/>
<dbReference type="InterPro" id="IPR001138">
    <property type="entry name" value="Zn2Cys6_DnaBD"/>
</dbReference>
<dbReference type="Proteomes" id="UP000215289">
    <property type="component" value="Unassembled WGS sequence"/>
</dbReference>
<sequence length="588" mass="66594">MSAARPRQQRGLACQECRRKKLRCDRQEPCSACVASGVFCTIDLDRPPRGPKRGHLKELRARIETLERRISDHDGPFNIDDLVDLDFENAPTVADVDVGDVNGDGQMNIPLSSGNVTHNPPKSPTPPRPQPVVSLVAGNLHYPNQQPTLNLRTPESLGATSGAIPMLTGADMDQLYFDRVHVFIPLLQQNRYFSWARQPYQSGSHICLQYALWTMAACFSSHFQLLCGNLYRDTRQMLERLELEDGALDEAFQLQRAQAWILVAVYEILRTSFHRAWMSAGRAIRLVQVMKLHDLDSSSQPGDGSLVAPGTDTVDVEEKRRTFWMAYCLDRLFSALNTLPFSINENIISTRLPALEADFQQGSFVVMPFLSEALAEKEPTIMGPFTEIVIFCTIWGQILCHQQQNVLQPECEASIVKFWDHQIWLDNHLTRRIEQHQRINPKSPVWVDATLLFVNMVAQAAVLGLSKSTESNRWHVQGYEAVATRYQEKSFVAAQELASLSQDLSKLSFFKIHPFTSIPLLFCRDFITAQTNLDHVVDEDLLRIVEALQRLKEANLLCQAQLTVVTEGKTTIIESLLDWEEQDFHLSP</sequence>
<dbReference type="GO" id="GO:0000981">
    <property type="term" value="F:DNA-binding transcription factor activity, RNA polymerase II-specific"/>
    <property type="evidence" value="ECO:0007669"/>
    <property type="project" value="InterPro"/>
</dbReference>
<accession>A0A3R7HPE3</accession>
<evidence type="ECO:0000256" key="1">
    <source>
        <dbReference type="ARBA" id="ARBA00004123"/>
    </source>
</evidence>
<reference evidence="8 9" key="1">
    <citation type="submission" date="2018-08" db="EMBL/GenBank/DDBJ databases">
        <title>Draft genome sequences of two Aspergillus turcosus clinical strains isolated from bronchoalveolar lavage fluid: one azole-susceptible and the other azole-resistant.</title>
        <authorList>
            <person name="Parent-Michaud M."/>
            <person name="Dufresne P.J."/>
            <person name="Fournier E."/>
            <person name="Martineau C."/>
            <person name="Moreira S."/>
            <person name="Perkins V."/>
            <person name="De Repentigny L."/>
            <person name="Dufresne S.F."/>
        </authorList>
    </citation>
    <scope>NUCLEOTIDE SEQUENCE [LARGE SCALE GENOMIC DNA]</scope>
    <source>
        <strain evidence="8">HMR AF 1038</strain>
    </source>
</reference>
<dbReference type="Pfam" id="PF04082">
    <property type="entry name" value="Fungal_trans"/>
    <property type="match status" value="1"/>
</dbReference>
<evidence type="ECO:0000313" key="8">
    <source>
        <dbReference type="EMBL" id="RLL93125.1"/>
    </source>
</evidence>
<dbReference type="InterPro" id="IPR036864">
    <property type="entry name" value="Zn2-C6_fun-type_DNA-bd_sf"/>
</dbReference>
<feature type="domain" description="Zn(2)-C6 fungal-type" evidence="7">
    <location>
        <begin position="13"/>
        <end position="42"/>
    </location>
</feature>
<keyword evidence="9" id="KW-1185">Reference proteome</keyword>
<dbReference type="InterPro" id="IPR050815">
    <property type="entry name" value="TF_fung"/>
</dbReference>
<organism evidence="8 9">
    <name type="scientific">Aspergillus turcosus</name>
    <dbReference type="NCBI Taxonomy" id="1245748"/>
    <lineage>
        <taxon>Eukaryota</taxon>
        <taxon>Fungi</taxon>
        <taxon>Dikarya</taxon>
        <taxon>Ascomycota</taxon>
        <taxon>Pezizomycotina</taxon>
        <taxon>Eurotiomycetes</taxon>
        <taxon>Eurotiomycetidae</taxon>
        <taxon>Eurotiales</taxon>
        <taxon>Aspergillaceae</taxon>
        <taxon>Aspergillus</taxon>
        <taxon>Aspergillus subgen. Fumigati</taxon>
    </lineage>
</organism>
<comment type="subcellular location">
    <subcellularLocation>
        <location evidence="1">Nucleus</location>
    </subcellularLocation>
</comment>
<dbReference type="PANTHER" id="PTHR47338">
    <property type="entry name" value="ZN(II)2CYS6 TRANSCRIPTION FACTOR (EUROFUNG)-RELATED"/>
    <property type="match status" value="1"/>
</dbReference>
<dbReference type="Gene3D" id="4.10.240.10">
    <property type="entry name" value="Zn(2)-C6 fungal-type DNA-binding domain"/>
    <property type="match status" value="1"/>
</dbReference>
<dbReference type="GO" id="GO:0006351">
    <property type="term" value="P:DNA-templated transcription"/>
    <property type="evidence" value="ECO:0007669"/>
    <property type="project" value="InterPro"/>
</dbReference>
<dbReference type="PROSITE" id="PS50048">
    <property type="entry name" value="ZN2_CY6_FUNGAL_2"/>
    <property type="match status" value="1"/>
</dbReference>
<proteinExistence type="predicted"/>
<keyword evidence="5" id="KW-0804">Transcription</keyword>
<gene>
    <name evidence="8" type="ORF">CFD26_101798</name>
</gene>
<evidence type="ECO:0000256" key="5">
    <source>
        <dbReference type="ARBA" id="ARBA00023163"/>
    </source>
</evidence>
<name>A0A3R7HPE3_9EURO</name>
<dbReference type="SMART" id="SM00066">
    <property type="entry name" value="GAL4"/>
    <property type="match status" value="1"/>
</dbReference>
<dbReference type="CDD" id="cd12148">
    <property type="entry name" value="fungal_TF_MHR"/>
    <property type="match status" value="1"/>
</dbReference>
<dbReference type="InterPro" id="IPR007219">
    <property type="entry name" value="XnlR_reg_dom"/>
</dbReference>
<evidence type="ECO:0000256" key="6">
    <source>
        <dbReference type="ARBA" id="ARBA00023242"/>
    </source>
</evidence>
<dbReference type="EMBL" id="NIDN02000386">
    <property type="protein sequence ID" value="RLL93125.1"/>
    <property type="molecule type" value="Genomic_DNA"/>
</dbReference>
<dbReference type="SMART" id="SM00906">
    <property type="entry name" value="Fungal_trans"/>
    <property type="match status" value="1"/>
</dbReference>
<dbReference type="GO" id="GO:0008270">
    <property type="term" value="F:zinc ion binding"/>
    <property type="evidence" value="ECO:0007669"/>
    <property type="project" value="InterPro"/>
</dbReference>
<dbReference type="PROSITE" id="PS00463">
    <property type="entry name" value="ZN2_CY6_FUNGAL_1"/>
    <property type="match status" value="1"/>
</dbReference>
<dbReference type="GO" id="GO:0005634">
    <property type="term" value="C:nucleus"/>
    <property type="evidence" value="ECO:0007669"/>
    <property type="project" value="UniProtKB-SubCell"/>
</dbReference>
<dbReference type="OrthoDB" id="3037908at2759"/>
<keyword evidence="3" id="KW-0805">Transcription regulation</keyword>
<keyword evidence="4" id="KW-0238">DNA-binding</keyword>
<keyword evidence="6" id="KW-0539">Nucleus</keyword>
<comment type="caution">
    <text evidence="8">The sequence shown here is derived from an EMBL/GenBank/DDBJ whole genome shotgun (WGS) entry which is preliminary data.</text>
</comment>
<dbReference type="PANTHER" id="PTHR47338:SF3">
    <property type="entry name" value="C6 FINGER DOMAIN TRANSCRIPTION FACTOR DBAA-RELATED"/>
    <property type="match status" value="1"/>
</dbReference>
<dbReference type="Pfam" id="PF00172">
    <property type="entry name" value="Zn_clus"/>
    <property type="match status" value="1"/>
</dbReference>
<dbReference type="CDD" id="cd00067">
    <property type="entry name" value="GAL4"/>
    <property type="match status" value="1"/>
</dbReference>